<feature type="repeat" description="TPR" evidence="3">
    <location>
        <begin position="137"/>
        <end position="170"/>
    </location>
</feature>
<dbReference type="PANTHER" id="PTHR44943:SF8">
    <property type="entry name" value="TPR REPEAT-CONTAINING PROTEIN MJ0263"/>
    <property type="match status" value="1"/>
</dbReference>
<evidence type="ECO:0000256" key="3">
    <source>
        <dbReference type="PROSITE-ProRule" id="PRU00339"/>
    </source>
</evidence>
<keyword evidence="2 3" id="KW-0802">TPR repeat</keyword>
<feature type="repeat" description="TPR" evidence="3">
    <location>
        <begin position="171"/>
        <end position="204"/>
    </location>
</feature>
<feature type="transmembrane region" description="Helical" evidence="4">
    <location>
        <begin position="95"/>
        <end position="113"/>
    </location>
</feature>
<dbReference type="EMBL" id="JAPVER010000020">
    <property type="protein sequence ID" value="MCZ3366405.1"/>
    <property type="molecule type" value="Genomic_DNA"/>
</dbReference>
<dbReference type="PROSITE" id="PS50005">
    <property type="entry name" value="TPR"/>
    <property type="match status" value="4"/>
</dbReference>
<feature type="transmembrane region" description="Helical" evidence="4">
    <location>
        <begin position="64"/>
        <end position="83"/>
    </location>
</feature>
<evidence type="ECO:0000313" key="5">
    <source>
        <dbReference type="EMBL" id="MCZ3366405.1"/>
    </source>
</evidence>
<evidence type="ECO:0000256" key="1">
    <source>
        <dbReference type="ARBA" id="ARBA00022737"/>
    </source>
</evidence>
<evidence type="ECO:0000256" key="2">
    <source>
        <dbReference type="ARBA" id="ARBA00022803"/>
    </source>
</evidence>
<feature type="transmembrane region" description="Helical" evidence="4">
    <location>
        <begin position="33"/>
        <end position="52"/>
    </location>
</feature>
<evidence type="ECO:0000256" key="4">
    <source>
        <dbReference type="SAM" id="Phobius"/>
    </source>
</evidence>
<keyword evidence="4" id="KW-0812">Transmembrane</keyword>
<dbReference type="PANTHER" id="PTHR44943">
    <property type="entry name" value="CELLULOSE SYNTHASE OPERON PROTEIN C"/>
    <property type="match status" value="1"/>
</dbReference>
<gene>
    <name evidence="6" type="ORF">O3H35_04650</name>
    <name evidence="5" type="ORF">O3H54_10985</name>
</gene>
<reference evidence="5" key="1">
    <citation type="submission" date="2022-12" db="EMBL/GenBank/DDBJ databases">
        <title>Reclassification of two methanogenic archaea species isolated from the Kolyma lowland permafrost.</title>
        <authorList>
            <person name="Trubitsyn V.E."/>
            <person name="Rivkina E.M."/>
            <person name="Shcherbakova V.A."/>
        </authorList>
    </citation>
    <scope>NUCLEOTIDE SEQUENCE</scope>
    <source>
        <strain evidence="5">M2</strain>
        <strain evidence="6">MK4</strain>
    </source>
</reference>
<accession>A0A9E5A1H8</accession>
<comment type="caution">
    <text evidence="5">The sequence shown here is derived from an EMBL/GenBank/DDBJ whole genome shotgun (WGS) entry which is preliminary data.</text>
</comment>
<dbReference type="Pfam" id="PF13414">
    <property type="entry name" value="TPR_11"/>
    <property type="match status" value="1"/>
</dbReference>
<dbReference type="SUPFAM" id="SSF48452">
    <property type="entry name" value="TPR-like"/>
    <property type="match status" value="1"/>
</dbReference>
<dbReference type="InterPro" id="IPR051685">
    <property type="entry name" value="Ycf3/AcsC/BcsC/TPR_MFPF"/>
</dbReference>
<evidence type="ECO:0000313" key="7">
    <source>
        <dbReference type="Proteomes" id="UP001068021"/>
    </source>
</evidence>
<dbReference type="AlphaFoldDB" id="A0A9E5A1H8"/>
<name>A0A9E5A1H8_9EURY</name>
<dbReference type="SMART" id="SM00028">
    <property type="entry name" value="TPR"/>
    <property type="match status" value="5"/>
</dbReference>
<dbReference type="Proteomes" id="UP001068021">
    <property type="component" value="Unassembled WGS sequence"/>
</dbReference>
<sequence length="286" mass="32729">MKNKGRKFLIAVGVLFLIESLLTFLSNGIPSQLLHNTFFGVSLVLMGMSGIFQDYEYFILNKSSYIALLSLTIYSWTITAYIYLFKPVFTIGPDFYIFAVLLIFLTAIAAFGYKKFREYQKAVEPYEKTLKIKPTDVTALNNKGIILAGFKAYPQAVECFDETLKIDPENVQAMYCEGNVLAKMKIYQTAVEYYDKALKLDSNNIDILNNKGNALTKLEKYPEAVDCYNAALELDHNDVNVWHNKGNALQELRKCKEALECYRKVLELEPDFEFTKKAKNILKINK</sequence>
<dbReference type="InterPro" id="IPR019734">
    <property type="entry name" value="TPR_rpt"/>
</dbReference>
<keyword evidence="1" id="KW-0677">Repeat</keyword>
<dbReference type="Pfam" id="PF00515">
    <property type="entry name" value="TPR_1"/>
    <property type="match status" value="1"/>
</dbReference>
<dbReference type="RefSeq" id="WP_052376100.1">
    <property type="nucleotide sequence ID" value="NZ_JAPVER010000020.1"/>
</dbReference>
<protein>
    <submittedName>
        <fullName evidence="5">Tetratricopeptide repeat protein</fullName>
    </submittedName>
</protein>
<dbReference type="Gene3D" id="1.25.40.10">
    <property type="entry name" value="Tetratricopeptide repeat domain"/>
    <property type="match status" value="3"/>
</dbReference>
<dbReference type="InterPro" id="IPR011990">
    <property type="entry name" value="TPR-like_helical_dom_sf"/>
</dbReference>
<proteinExistence type="predicted"/>
<feature type="repeat" description="TPR" evidence="3">
    <location>
        <begin position="205"/>
        <end position="238"/>
    </location>
</feature>
<keyword evidence="4" id="KW-1133">Transmembrane helix</keyword>
<dbReference type="Proteomes" id="UP001074446">
    <property type="component" value="Unassembled WGS sequence"/>
</dbReference>
<organism evidence="5 7">
    <name type="scientific">Methanobacterium veterum</name>
    <dbReference type="NCBI Taxonomy" id="408577"/>
    <lineage>
        <taxon>Archaea</taxon>
        <taxon>Methanobacteriati</taxon>
        <taxon>Methanobacteriota</taxon>
        <taxon>Methanomada group</taxon>
        <taxon>Methanobacteria</taxon>
        <taxon>Methanobacteriales</taxon>
        <taxon>Methanobacteriaceae</taxon>
        <taxon>Methanobacterium</taxon>
    </lineage>
</organism>
<evidence type="ECO:0000313" key="6">
    <source>
        <dbReference type="EMBL" id="MCZ3371913.1"/>
    </source>
</evidence>
<dbReference type="EMBL" id="JAPVES010000029">
    <property type="protein sequence ID" value="MCZ3371913.1"/>
    <property type="molecule type" value="Genomic_DNA"/>
</dbReference>
<keyword evidence="7" id="KW-1185">Reference proteome</keyword>
<keyword evidence="4" id="KW-0472">Membrane</keyword>
<feature type="repeat" description="TPR" evidence="3">
    <location>
        <begin position="239"/>
        <end position="272"/>
    </location>
</feature>